<dbReference type="GO" id="GO:0016301">
    <property type="term" value="F:kinase activity"/>
    <property type="evidence" value="ECO:0007669"/>
    <property type="project" value="UniProtKB-KW"/>
</dbReference>
<comment type="caution">
    <text evidence="3">The sequence shown here is derived from an EMBL/GenBank/DDBJ whole genome shotgun (WGS) entry which is preliminary data.</text>
</comment>
<name>A0ABU8NJU2_9SPHI</name>
<gene>
    <name evidence="3" type="ORF">WAE58_08510</name>
</gene>
<keyword evidence="1" id="KW-0812">Transmembrane</keyword>
<keyword evidence="1" id="KW-1133">Transmembrane helix</keyword>
<keyword evidence="3" id="KW-0808">Transferase</keyword>
<dbReference type="InterPro" id="IPR050640">
    <property type="entry name" value="Bact_2-comp_sensor_kinase"/>
</dbReference>
<organism evidence="3 4">
    <name type="scientific">Pedobacter panaciterrae</name>
    <dbReference type="NCBI Taxonomy" id="363849"/>
    <lineage>
        <taxon>Bacteria</taxon>
        <taxon>Pseudomonadati</taxon>
        <taxon>Bacteroidota</taxon>
        <taxon>Sphingobacteriia</taxon>
        <taxon>Sphingobacteriales</taxon>
        <taxon>Sphingobacteriaceae</taxon>
        <taxon>Pedobacter</taxon>
    </lineage>
</organism>
<dbReference type="Pfam" id="PF06580">
    <property type="entry name" value="His_kinase"/>
    <property type="match status" value="1"/>
</dbReference>
<proteinExistence type="predicted"/>
<sequence>MSSCKQDLHYEYTDAVYKNGDDLNWAKKNYDTSGWEKERDPKTAVFWSRVNVRITNRDPKDSISVGLGIHSFGSFDVYWDGVFVGKNGEFAKDKIHEVPGTEMSDFLLPDSLARSGLHTLALRTAQHFNTGELRGVDVKLQYYKALIQRPLVATSYMNLMAGAFLVAAFYYFFLYINSSRKELDVLIFGIICLLFFALLGVEHVKFYITIPYSHFYTRLEIVGWLTFAISLLVPFYFTIQFYFKKKFWLLGLQLLILIWIYIDNFRHYDWTAMLFSYTMWFFSLIIVVNALFRNVKGAWVVFVGLLMSAVASAFIVYDFFLFICYTLIVLSMLYLHTIRAKLLEKEHQSSLILSSRLKLELLKKNIQPHFIKNTLTSMIDWIEESPKDGIVFIQALAKEFDILNQIGEETLIPVAKEIALCKAHLKVMQFRKEINYVWEQSGIDELDLIPPAIIHTILENGITHSMPSIDKIITFKLSFEKQGGNKQYKLLTIARNRENRIEKKTGTGFQYIAARLTESYGDQWTFESQAVPEGWLTCIKIHAG</sequence>
<dbReference type="EMBL" id="JBBEUB010000002">
    <property type="protein sequence ID" value="MEJ2902466.1"/>
    <property type="molecule type" value="Genomic_DNA"/>
</dbReference>
<accession>A0ABU8NJU2</accession>
<reference evidence="3 4" key="1">
    <citation type="submission" date="2024-03" db="EMBL/GenBank/DDBJ databases">
        <title>Sequence of Lycoming College Course Isolates.</title>
        <authorList>
            <person name="Plotts O."/>
            <person name="Newman J."/>
        </authorList>
    </citation>
    <scope>NUCLEOTIDE SEQUENCE [LARGE SCALE GENOMIC DNA]</scope>
    <source>
        <strain evidence="3 4">CJB-3</strain>
    </source>
</reference>
<feature type="domain" description="Signal transduction histidine kinase internal region" evidence="2">
    <location>
        <begin position="358"/>
        <end position="432"/>
    </location>
</feature>
<dbReference type="RefSeq" id="WP_337716154.1">
    <property type="nucleotide sequence ID" value="NZ_JBBEUB010000002.1"/>
</dbReference>
<evidence type="ECO:0000313" key="3">
    <source>
        <dbReference type="EMBL" id="MEJ2902466.1"/>
    </source>
</evidence>
<feature type="transmembrane region" description="Helical" evidence="1">
    <location>
        <begin position="274"/>
        <end position="292"/>
    </location>
</feature>
<evidence type="ECO:0000256" key="1">
    <source>
        <dbReference type="SAM" id="Phobius"/>
    </source>
</evidence>
<keyword evidence="4" id="KW-1185">Reference proteome</keyword>
<evidence type="ECO:0000313" key="4">
    <source>
        <dbReference type="Proteomes" id="UP001378956"/>
    </source>
</evidence>
<feature type="transmembrane region" description="Helical" evidence="1">
    <location>
        <begin position="297"/>
        <end position="314"/>
    </location>
</feature>
<evidence type="ECO:0000259" key="2">
    <source>
        <dbReference type="Pfam" id="PF06580"/>
    </source>
</evidence>
<dbReference type="InterPro" id="IPR010559">
    <property type="entry name" value="Sig_transdc_His_kin_internal"/>
</dbReference>
<keyword evidence="1" id="KW-0472">Membrane</keyword>
<protein>
    <submittedName>
        <fullName evidence="3">Histidine kinase</fullName>
    </submittedName>
</protein>
<feature type="transmembrane region" description="Helical" evidence="1">
    <location>
        <begin position="156"/>
        <end position="176"/>
    </location>
</feature>
<dbReference type="Proteomes" id="UP001378956">
    <property type="component" value="Unassembled WGS sequence"/>
</dbReference>
<feature type="transmembrane region" description="Helical" evidence="1">
    <location>
        <begin position="183"/>
        <end position="201"/>
    </location>
</feature>
<dbReference type="PANTHER" id="PTHR34220">
    <property type="entry name" value="SENSOR HISTIDINE KINASE YPDA"/>
    <property type="match status" value="1"/>
</dbReference>
<dbReference type="PANTHER" id="PTHR34220:SF7">
    <property type="entry name" value="SENSOR HISTIDINE KINASE YPDA"/>
    <property type="match status" value="1"/>
</dbReference>
<keyword evidence="3" id="KW-0418">Kinase</keyword>
<feature type="transmembrane region" description="Helical" evidence="1">
    <location>
        <begin position="221"/>
        <end position="239"/>
    </location>
</feature>